<gene>
    <name evidence="1" type="ORF">KIN20_018774</name>
</gene>
<protein>
    <submittedName>
        <fullName evidence="1">Uncharacterized protein</fullName>
    </submittedName>
</protein>
<comment type="caution">
    <text evidence="1">The sequence shown here is derived from an EMBL/GenBank/DDBJ whole genome shotgun (WGS) entry which is preliminary data.</text>
</comment>
<keyword evidence="2" id="KW-1185">Reference proteome</keyword>
<accession>A0AAD5MQD6</accession>
<evidence type="ECO:0000313" key="1">
    <source>
        <dbReference type="EMBL" id="KAJ1359943.1"/>
    </source>
</evidence>
<organism evidence="1 2">
    <name type="scientific">Parelaphostrongylus tenuis</name>
    <name type="common">Meningeal worm</name>
    <dbReference type="NCBI Taxonomy" id="148309"/>
    <lineage>
        <taxon>Eukaryota</taxon>
        <taxon>Metazoa</taxon>
        <taxon>Ecdysozoa</taxon>
        <taxon>Nematoda</taxon>
        <taxon>Chromadorea</taxon>
        <taxon>Rhabditida</taxon>
        <taxon>Rhabditina</taxon>
        <taxon>Rhabditomorpha</taxon>
        <taxon>Strongyloidea</taxon>
        <taxon>Metastrongylidae</taxon>
        <taxon>Parelaphostrongylus</taxon>
    </lineage>
</organism>
<evidence type="ECO:0000313" key="2">
    <source>
        <dbReference type="Proteomes" id="UP001196413"/>
    </source>
</evidence>
<sequence length="153" mass="17180">MARNNDVRSEKYCYEMPLNHHEAKIASVYDNMASKTAFVGKHHKVGPSSSPKTVEIGLKNFGKDACGVRYRAEVRAKVLSYEQDMEHDKAISLRLHSASKMGCTGGEYGLSFNSERASSGRVMPPNMVTYREHDYSARSLTLMQYTSLYEPCS</sequence>
<proteinExistence type="predicted"/>
<dbReference type="Proteomes" id="UP001196413">
    <property type="component" value="Unassembled WGS sequence"/>
</dbReference>
<name>A0AAD5MQD6_PARTN</name>
<reference evidence="1" key="1">
    <citation type="submission" date="2021-06" db="EMBL/GenBank/DDBJ databases">
        <title>Parelaphostrongylus tenuis whole genome reference sequence.</title>
        <authorList>
            <person name="Garwood T.J."/>
            <person name="Larsen P.A."/>
            <person name="Fountain-Jones N.M."/>
            <person name="Garbe J.R."/>
            <person name="Macchietto M.G."/>
            <person name="Kania S.A."/>
            <person name="Gerhold R.W."/>
            <person name="Richards J.E."/>
            <person name="Wolf T.M."/>
        </authorList>
    </citation>
    <scope>NUCLEOTIDE SEQUENCE</scope>
    <source>
        <strain evidence="1">MNPRO001-30</strain>
        <tissue evidence="1">Meninges</tissue>
    </source>
</reference>
<dbReference type="EMBL" id="JAHQIW010003741">
    <property type="protein sequence ID" value="KAJ1359943.1"/>
    <property type="molecule type" value="Genomic_DNA"/>
</dbReference>
<dbReference type="AlphaFoldDB" id="A0AAD5MQD6"/>